<name>A0A9X9F3J4_BACCE</name>
<proteinExistence type="predicted"/>
<comment type="caution">
    <text evidence="2">The sequence shown here is derived from an EMBL/GenBank/DDBJ whole genome shotgun (WGS) entry which is preliminary data.</text>
</comment>
<dbReference type="EMBL" id="SZOH01002692">
    <property type="protein sequence ID" value="TKI93665.1"/>
    <property type="molecule type" value="Genomic_DNA"/>
</dbReference>
<keyword evidence="1" id="KW-0472">Membrane</keyword>
<sequence length="66" mass="7778">LEECPYIYDKQSSFFNIRTLVQFELILIAILFLLNIAVKKHVPKWKGKAVEKLVKRILSKLDPKSY</sequence>
<evidence type="ECO:0000313" key="3">
    <source>
        <dbReference type="Proteomes" id="UP000308444"/>
    </source>
</evidence>
<feature type="non-terminal residue" evidence="2">
    <location>
        <position position="1"/>
    </location>
</feature>
<keyword evidence="1" id="KW-1133">Transmembrane helix</keyword>
<dbReference type="Proteomes" id="UP000308444">
    <property type="component" value="Unassembled WGS sequence"/>
</dbReference>
<keyword evidence="1" id="KW-0812">Transmembrane</keyword>
<reference evidence="2 3" key="1">
    <citation type="journal article" date="2019" name="Environ. Microbiol.">
        <title>An active ?-lactamase is a part of an orchestrated cell wall stress resistance network of Bacillus subtilis and related rhizosphere species.</title>
        <authorList>
            <person name="Bucher T."/>
            <person name="Keren-Paz A."/>
            <person name="Hausser J."/>
            <person name="Olender T."/>
            <person name="Cytryn E."/>
            <person name="Kolodkin-Gal I."/>
        </authorList>
    </citation>
    <scope>NUCLEOTIDE SEQUENCE [LARGE SCALE GENOMIC DNA]</scope>
    <source>
        <strain evidence="2 3">I32</strain>
    </source>
</reference>
<evidence type="ECO:0000256" key="1">
    <source>
        <dbReference type="SAM" id="Phobius"/>
    </source>
</evidence>
<protein>
    <submittedName>
        <fullName evidence="2">Uncharacterized protein</fullName>
    </submittedName>
</protein>
<accession>A0A9X9F3J4</accession>
<organism evidence="2 3">
    <name type="scientific">Bacillus cereus</name>
    <dbReference type="NCBI Taxonomy" id="1396"/>
    <lineage>
        <taxon>Bacteria</taxon>
        <taxon>Bacillati</taxon>
        <taxon>Bacillota</taxon>
        <taxon>Bacilli</taxon>
        <taxon>Bacillales</taxon>
        <taxon>Bacillaceae</taxon>
        <taxon>Bacillus</taxon>
        <taxon>Bacillus cereus group</taxon>
    </lineage>
</organism>
<gene>
    <name evidence="2" type="ORF">FC695_29730</name>
</gene>
<feature type="transmembrane region" description="Helical" evidence="1">
    <location>
        <begin position="20"/>
        <end position="38"/>
    </location>
</feature>
<dbReference type="AlphaFoldDB" id="A0A9X9F3J4"/>
<evidence type="ECO:0000313" key="2">
    <source>
        <dbReference type="EMBL" id="TKI93665.1"/>
    </source>
</evidence>